<proteinExistence type="predicted"/>
<dbReference type="Proteomes" id="UP000499080">
    <property type="component" value="Unassembled WGS sequence"/>
</dbReference>
<dbReference type="EMBL" id="BGPR01003164">
    <property type="protein sequence ID" value="GBM84503.1"/>
    <property type="molecule type" value="Genomic_DNA"/>
</dbReference>
<sequence length="166" mass="18717">MIFHNPINCRTPKWEAKNIHEVNLVQAHLTTSDGYVKHSSVDLRRQAYLGEIEHYHPLGRILHKLSDNGIKDVISISHSSQSSSMQHMDASVTTQRESSISHDCLMVLSDKGIKDLISISHSSESSSMQHMEANVTIQRESSISHDCLMVLSDKRDQGSHLYISQQ</sequence>
<organism evidence="1 2">
    <name type="scientific">Araneus ventricosus</name>
    <name type="common">Orbweaver spider</name>
    <name type="synonym">Epeira ventricosa</name>
    <dbReference type="NCBI Taxonomy" id="182803"/>
    <lineage>
        <taxon>Eukaryota</taxon>
        <taxon>Metazoa</taxon>
        <taxon>Ecdysozoa</taxon>
        <taxon>Arthropoda</taxon>
        <taxon>Chelicerata</taxon>
        <taxon>Arachnida</taxon>
        <taxon>Araneae</taxon>
        <taxon>Araneomorphae</taxon>
        <taxon>Entelegynae</taxon>
        <taxon>Araneoidea</taxon>
        <taxon>Araneidae</taxon>
        <taxon>Araneus</taxon>
    </lineage>
</organism>
<protein>
    <submittedName>
        <fullName evidence="1">Uncharacterized protein</fullName>
    </submittedName>
</protein>
<gene>
    <name evidence="1" type="ORF">AVEN_67402_1</name>
</gene>
<keyword evidence="2" id="KW-1185">Reference proteome</keyword>
<accession>A0A4Y2J2W1</accession>
<evidence type="ECO:0000313" key="2">
    <source>
        <dbReference type="Proteomes" id="UP000499080"/>
    </source>
</evidence>
<dbReference type="AlphaFoldDB" id="A0A4Y2J2W1"/>
<evidence type="ECO:0000313" key="1">
    <source>
        <dbReference type="EMBL" id="GBM84503.1"/>
    </source>
</evidence>
<comment type="caution">
    <text evidence="1">The sequence shown here is derived from an EMBL/GenBank/DDBJ whole genome shotgun (WGS) entry which is preliminary data.</text>
</comment>
<reference evidence="1 2" key="1">
    <citation type="journal article" date="2019" name="Sci. Rep.">
        <title>Orb-weaving spider Araneus ventricosus genome elucidates the spidroin gene catalogue.</title>
        <authorList>
            <person name="Kono N."/>
            <person name="Nakamura H."/>
            <person name="Ohtoshi R."/>
            <person name="Moran D.A.P."/>
            <person name="Shinohara A."/>
            <person name="Yoshida Y."/>
            <person name="Fujiwara M."/>
            <person name="Mori M."/>
            <person name="Tomita M."/>
            <person name="Arakawa K."/>
        </authorList>
    </citation>
    <scope>NUCLEOTIDE SEQUENCE [LARGE SCALE GENOMIC DNA]</scope>
</reference>
<name>A0A4Y2J2W1_ARAVE</name>